<evidence type="ECO:0000313" key="1">
    <source>
        <dbReference type="EMBL" id="KAF0029921.1"/>
    </source>
</evidence>
<dbReference type="Proteomes" id="UP000438429">
    <property type="component" value="Unassembled WGS sequence"/>
</dbReference>
<organism evidence="1 2">
    <name type="scientific">Scophthalmus maximus</name>
    <name type="common">Turbot</name>
    <name type="synonym">Psetta maxima</name>
    <dbReference type="NCBI Taxonomy" id="52904"/>
    <lineage>
        <taxon>Eukaryota</taxon>
        <taxon>Metazoa</taxon>
        <taxon>Chordata</taxon>
        <taxon>Craniata</taxon>
        <taxon>Vertebrata</taxon>
        <taxon>Euteleostomi</taxon>
        <taxon>Actinopterygii</taxon>
        <taxon>Neopterygii</taxon>
        <taxon>Teleostei</taxon>
        <taxon>Neoteleostei</taxon>
        <taxon>Acanthomorphata</taxon>
        <taxon>Carangaria</taxon>
        <taxon>Pleuronectiformes</taxon>
        <taxon>Pleuronectoidei</taxon>
        <taxon>Scophthalmidae</taxon>
        <taxon>Scophthalmus</taxon>
    </lineage>
</organism>
<dbReference type="AlphaFoldDB" id="A0A6A4SFH6"/>
<dbReference type="EMBL" id="VEVO01000016">
    <property type="protein sequence ID" value="KAF0029921.1"/>
    <property type="molecule type" value="Genomic_DNA"/>
</dbReference>
<proteinExistence type="predicted"/>
<gene>
    <name evidence="1" type="ORF">F2P81_019026</name>
</gene>
<protein>
    <submittedName>
        <fullName evidence="1">Uncharacterized protein</fullName>
    </submittedName>
</protein>
<evidence type="ECO:0000313" key="2">
    <source>
        <dbReference type="Proteomes" id="UP000438429"/>
    </source>
</evidence>
<reference evidence="1 2" key="1">
    <citation type="submission" date="2019-06" db="EMBL/GenBank/DDBJ databases">
        <title>Draft genomes of female and male turbot (Scophthalmus maximus).</title>
        <authorList>
            <person name="Xu H."/>
            <person name="Xu X.-W."/>
            <person name="Shao C."/>
            <person name="Chen S."/>
        </authorList>
    </citation>
    <scope>NUCLEOTIDE SEQUENCE [LARGE SCALE GENOMIC DNA]</scope>
    <source>
        <strain evidence="1">Ysfricsl-2016a</strain>
        <tissue evidence="1">Blood</tissue>
    </source>
</reference>
<sequence>MPHVIKSALGMSQLTWCRSLPAFSMPLPEVELHISRNPPVSRRTKRRRDVTLQGILRVVREQNKMFPLSRPNKEAFDWSRRDSVRASLLLLLLLQRHVRTTGPMIYGTDVTDGVLFLYLCDTPRVSSACFHAAVPWTSFESGSWHSSVLWHRWVRWTEIVDPSSGFKVPRGDCAVFDESGRVAVPNTALCALYGDESHIQKANEFIGSTVIAAAAATRSRRTLMGNLTLSSVVDRMS</sequence>
<comment type="caution">
    <text evidence="1">The sequence shown here is derived from an EMBL/GenBank/DDBJ whole genome shotgun (WGS) entry which is preliminary data.</text>
</comment>
<accession>A0A6A4SFH6</accession>
<name>A0A6A4SFH6_SCOMX</name>